<proteinExistence type="predicted"/>
<dbReference type="RefSeq" id="WP_088257053.1">
    <property type="nucleotide sequence ID" value="NZ_NIDE01000011.1"/>
</dbReference>
<accession>A0A225DKE9</accession>
<evidence type="ECO:0000313" key="2">
    <source>
        <dbReference type="EMBL" id="OWK39068.1"/>
    </source>
</evidence>
<dbReference type="OrthoDB" id="9772811at2"/>
<keyword evidence="1" id="KW-0732">Signal</keyword>
<comment type="caution">
    <text evidence="2">The sequence shown here is derived from an EMBL/GenBank/DDBJ whole genome shotgun (WGS) entry which is preliminary data.</text>
</comment>
<protein>
    <submittedName>
        <fullName evidence="2">Uncharacterized protein</fullName>
    </submittedName>
</protein>
<dbReference type="Gene3D" id="2.130.10.10">
    <property type="entry name" value="YVTN repeat-like/Quinoprotein amine dehydrogenase"/>
    <property type="match status" value="2"/>
</dbReference>
<dbReference type="InterPro" id="IPR015943">
    <property type="entry name" value="WD40/YVTN_repeat-like_dom_sf"/>
</dbReference>
<sequence length="333" mass="35967">MTTSRFCAFGVVLACASLAGTARAADPSLELIQTIALKGKAGKLDHVALDAKRERLFLANTTNGTLDIVDLKEGKLLKQVKGQTGIQGIAYAGDLDRVFVGLGGGGLCNVFGGEQYQPLKTIKFSGDSDNVRYDPASHLTFVAHDEKALGIVDARTYAVSPDLKLPGAAEGFQIETGRPRLYLVNPSPSQVLVIDTGKKEVLATYPMKLAGEGHPLAIDEANKRIFVGCRTEPMIVVMDSETGKEITSVAIPRDIDDLHYDAKRKKLYASCGEGFLAVVRQVGPDTYQLEDKIATAKQAKTSLFAAESNRLYLAVPRQPNQEGPEIRVYKVKD</sequence>
<dbReference type="InterPro" id="IPR011048">
    <property type="entry name" value="Haem_d1_sf"/>
</dbReference>
<dbReference type="PANTHER" id="PTHR47197:SF3">
    <property type="entry name" value="DIHYDRO-HEME D1 DEHYDROGENASE"/>
    <property type="match status" value="1"/>
</dbReference>
<dbReference type="AlphaFoldDB" id="A0A225DKE9"/>
<organism evidence="2 3">
    <name type="scientific">Fimbriiglobus ruber</name>
    <dbReference type="NCBI Taxonomy" id="1908690"/>
    <lineage>
        <taxon>Bacteria</taxon>
        <taxon>Pseudomonadati</taxon>
        <taxon>Planctomycetota</taxon>
        <taxon>Planctomycetia</taxon>
        <taxon>Gemmatales</taxon>
        <taxon>Gemmataceae</taxon>
        <taxon>Fimbriiglobus</taxon>
    </lineage>
</organism>
<feature type="signal peptide" evidence="1">
    <location>
        <begin position="1"/>
        <end position="24"/>
    </location>
</feature>
<feature type="chain" id="PRO_5013393433" evidence="1">
    <location>
        <begin position="25"/>
        <end position="333"/>
    </location>
</feature>
<evidence type="ECO:0000256" key="1">
    <source>
        <dbReference type="SAM" id="SignalP"/>
    </source>
</evidence>
<dbReference type="Proteomes" id="UP000214646">
    <property type="component" value="Unassembled WGS sequence"/>
</dbReference>
<name>A0A225DKE9_9BACT</name>
<dbReference type="SUPFAM" id="SSF51004">
    <property type="entry name" value="C-terminal (heme d1) domain of cytochrome cd1-nitrite reductase"/>
    <property type="match status" value="1"/>
</dbReference>
<keyword evidence="3" id="KW-1185">Reference proteome</keyword>
<dbReference type="PANTHER" id="PTHR47197">
    <property type="entry name" value="PROTEIN NIRF"/>
    <property type="match status" value="1"/>
</dbReference>
<dbReference type="InterPro" id="IPR051200">
    <property type="entry name" value="Host-pathogen_enzymatic-act"/>
</dbReference>
<reference evidence="3" key="1">
    <citation type="submission" date="2017-06" db="EMBL/GenBank/DDBJ databases">
        <title>Genome analysis of Fimbriiglobus ruber SP5, the first member of the order Planctomycetales with confirmed chitinolytic capability.</title>
        <authorList>
            <person name="Ravin N.V."/>
            <person name="Rakitin A.L."/>
            <person name="Ivanova A.A."/>
            <person name="Beletsky A.V."/>
            <person name="Kulichevskaya I.S."/>
            <person name="Mardanov A.V."/>
            <person name="Dedysh S.N."/>
        </authorList>
    </citation>
    <scope>NUCLEOTIDE SEQUENCE [LARGE SCALE GENOMIC DNA]</scope>
    <source>
        <strain evidence="3">SP5</strain>
    </source>
</reference>
<gene>
    <name evidence="2" type="ORF">FRUB_06150</name>
</gene>
<evidence type="ECO:0000313" key="3">
    <source>
        <dbReference type="Proteomes" id="UP000214646"/>
    </source>
</evidence>
<dbReference type="EMBL" id="NIDE01000011">
    <property type="protein sequence ID" value="OWK39068.1"/>
    <property type="molecule type" value="Genomic_DNA"/>
</dbReference>